<evidence type="ECO:0000313" key="2">
    <source>
        <dbReference type="EMBL" id="VYS49288.1"/>
    </source>
</evidence>
<dbReference type="AlphaFoldDB" id="A0A654EKD8"/>
<evidence type="ECO:0000313" key="1">
    <source>
        <dbReference type="EMBL" id="CAA0298837.1"/>
    </source>
</evidence>
<evidence type="ECO:0000313" key="4">
    <source>
        <dbReference type="Proteomes" id="UP000434276"/>
    </source>
</evidence>
<accession>A0A5S9WMV2</accession>
<evidence type="ECO:0000313" key="3">
    <source>
        <dbReference type="Proteomes" id="UP000426265"/>
    </source>
</evidence>
<sequence length="74" mass="8619">MSYNNCERVHIYIVVKESTWCVPTLLDLGFSFSFVEKFKESFSHGLLKDFDCQKAKFSVLSALLLYLDMNDELN</sequence>
<proteinExistence type="predicted"/>
<reference evidence="2 3" key="1">
    <citation type="submission" date="2019-11" db="EMBL/GenBank/DDBJ databases">
        <authorList>
            <person name="Jiao W.-B."/>
            <person name="Schneeberger K."/>
        </authorList>
    </citation>
    <scope>NUCLEOTIDE SEQUENCE [LARGE SCALE GENOMIC DNA]</scope>
    <source>
        <strain evidence="3">cv. An-1</strain>
        <strain evidence="4">cv. C24</strain>
    </source>
</reference>
<accession>A0A654EKD8</accession>
<dbReference type="Proteomes" id="UP000426265">
    <property type="component" value="Unassembled WGS sequence"/>
</dbReference>
<protein>
    <submittedName>
        <fullName evidence="2">Uncharacterized protein</fullName>
    </submittedName>
</protein>
<dbReference type="ExpressionAtlas" id="A0A654EKD8">
    <property type="expression patterns" value="baseline"/>
</dbReference>
<dbReference type="EMBL" id="CACRSJ010000104">
    <property type="protein sequence ID" value="VYS49288.1"/>
    <property type="molecule type" value="Genomic_DNA"/>
</dbReference>
<dbReference type="EMBL" id="CACSHJ010000087">
    <property type="protein sequence ID" value="CAA0298837.1"/>
    <property type="molecule type" value="Genomic_DNA"/>
</dbReference>
<organism evidence="2 3">
    <name type="scientific">Arabidopsis thaliana</name>
    <name type="common">Mouse-ear cress</name>
    <dbReference type="NCBI Taxonomy" id="3702"/>
    <lineage>
        <taxon>Eukaryota</taxon>
        <taxon>Viridiplantae</taxon>
        <taxon>Streptophyta</taxon>
        <taxon>Embryophyta</taxon>
        <taxon>Tracheophyta</taxon>
        <taxon>Spermatophyta</taxon>
        <taxon>Magnoliopsida</taxon>
        <taxon>eudicotyledons</taxon>
        <taxon>Gunneridae</taxon>
        <taxon>Pentapetalae</taxon>
        <taxon>rosids</taxon>
        <taxon>malvids</taxon>
        <taxon>Brassicales</taxon>
        <taxon>Brassicaceae</taxon>
        <taxon>Camelineae</taxon>
        <taxon>Arabidopsis</taxon>
    </lineage>
</organism>
<gene>
    <name evidence="2" type="ORF">AN1_LOCUS4767</name>
    <name evidence="1" type="ORF">C24_LOCUS4653</name>
</gene>
<dbReference type="Proteomes" id="UP000434276">
    <property type="component" value="Unassembled WGS sequence"/>
</dbReference>
<name>A0A654EKD8_ARATH</name>